<feature type="transmembrane region" description="Helical" evidence="4">
    <location>
        <begin position="53"/>
        <end position="73"/>
    </location>
</feature>
<dbReference type="KEGG" id="pbas:SMSP2_01899"/>
<dbReference type="InterPro" id="IPR050327">
    <property type="entry name" value="Proton-linked_MCT"/>
</dbReference>
<feature type="transmembrane region" description="Helical" evidence="4">
    <location>
        <begin position="239"/>
        <end position="260"/>
    </location>
</feature>
<keyword evidence="1 4" id="KW-0812">Transmembrane</keyword>
<feature type="transmembrane region" description="Helical" evidence="4">
    <location>
        <begin position="138"/>
        <end position="159"/>
    </location>
</feature>
<name>A0A1Q2MFP1_9BACT</name>
<evidence type="ECO:0000256" key="1">
    <source>
        <dbReference type="ARBA" id="ARBA00022692"/>
    </source>
</evidence>
<feature type="transmembrane region" description="Helical" evidence="4">
    <location>
        <begin position="80"/>
        <end position="99"/>
    </location>
</feature>
<proteinExistence type="predicted"/>
<dbReference type="Proteomes" id="UP000188181">
    <property type="component" value="Chromosome"/>
</dbReference>
<dbReference type="GO" id="GO:0022857">
    <property type="term" value="F:transmembrane transporter activity"/>
    <property type="evidence" value="ECO:0007669"/>
    <property type="project" value="InterPro"/>
</dbReference>
<evidence type="ECO:0000256" key="4">
    <source>
        <dbReference type="SAM" id="Phobius"/>
    </source>
</evidence>
<gene>
    <name evidence="6" type="primary">yhjX</name>
    <name evidence="6" type="ORF">SMSP2_01899</name>
</gene>
<feature type="transmembrane region" description="Helical" evidence="4">
    <location>
        <begin position="363"/>
        <end position="384"/>
    </location>
</feature>
<feature type="transmembrane region" description="Helical" evidence="4">
    <location>
        <begin position="12"/>
        <end position="33"/>
    </location>
</feature>
<organism evidence="6 7">
    <name type="scientific">Limihaloglobus sulfuriphilus</name>
    <dbReference type="NCBI Taxonomy" id="1851148"/>
    <lineage>
        <taxon>Bacteria</taxon>
        <taxon>Pseudomonadati</taxon>
        <taxon>Planctomycetota</taxon>
        <taxon>Phycisphaerae</taxon>
        <taxon>Sedimentisphaerales</taxon>
        <taxon>Sedimentisphaeraceae</taxon>
        <taxon>Limihaloglobus</taxon>
    </lineage>
</organism>
<feature type="transmembrane region" description="Helical" evidence="4">
    <location>
        <begin position="272"/>
        <end position="291"/>
    </location>
</feature>
<sequence length="391" mass="41536">MESNRKDTFVKNRWVILAAGIVIQIILGGIYAWSIFVPQLIDTKGLTKAQCGSVFGLSIAVFTVAAIFGGRLLSSKGPRLTALTGSLLFAGGYLLASFAGTSYLLLLLGISILSGAGIGFGYVCPLSVGMRWFPRRKGLITGVAVAGFGGGAVILSEAAEYFLYSGMDVLVFFRWIAINPGALLVLASMLLEFPPEAKIADKNDASYAGLKTRPFALCVIGIFAGTFSGLLVIGNLTPMAVAAAYDPAIAVSVFALGNAAGRIKWGFWFDKFHYWTIPVSLAGFAGFMLMFHMADAYWLFLVSVFGMGFCFGANFVIYASSISRRFGLDSFPLLYPICFLAYGLAGLIGPAVGGYLADRSGSYTLALYLSMAILAAAAVVTFAGQKRFSQS</sequence>
<evidence type="ECO:0000256" key="3">
    <source>
        <dbReference type="ARBA" id="ARBA00023136"/>
    </source>
</evidence>
<keyword evidence="7" id="KW-1185">Reference proteome</keyword>
<feature type="domain" description="Major facilitator superfamily (MFS) profile" evidence="5">
    <location>
        <begin position="13"/>
        <end position="387"/>
    </location>
</feature>
<dbReference type="AlphaFoldDB" id="A0A1Q2MFP1"/>
<dbReference type="InterPro" id="IPR020846">
    <property type="entry name" value="MFS_dom"/>
</dbReference>
<evidence type="ECO:0000256" key="2">
    <source>
        <dbReference type="ARBA" id="ARBA00022989"/>
    </source>
</evidence>
<dbReference type="InterPro" id="IPR011701">
    <property type="entry name" value="MFS"/>
</dbReference>
<feature type="transmembrane region" description="Helical" evidence="4">
    <location>
        <begin position="171"/>
        <end position="193"/>
    </location>
</feature>
<dbReference type="RefSeq" id="WP_146683691.1">
    <property type="nucleotide sequence ID" value="NZ_CP019646.1"/>
</dbReference>
<dbReference type="SUPFAM" id="SSF103473">
    <property type="entry name" value="MFS general substrate transporter"/>
    <property type="match status" value="1"/>
</dbReference>
<feature type="transmembrane region" description="Helical" evidence="4">
    <location>
        <begin position="297"/>
        <end position="321"/>
    </location>
</feature>
<feature type="transmembrane region" description="Helical" evidence="4">
    <location>
        <begin position="333"/>
        <end position="357"/>
    </location>
</feature>
<keyword evidence="2 4" id="KW-1133">Transmembrane helix</keyword>
<reference evidence="7" key="1">
    <citation type="submission" date="2017-02" db="EMBL/GenBank/DDBJ databases">
        <title>Comparative genomics and description of representatives of a novel lineage of planctomycetes thriving in anoxic sediments.</title>
        <authorList>
            <person name="Spring S."/>
            <person name="Bunk B."/>
            <person name="Sproer C."/>
        </authorList>
    </citation>
    <scope>NUCLEOTIDE SEQUENCE [LARGE SCALE GENOMIC DNA]</scope>
    <source>
        <strain evidence="7">SM-Chi-D1</strain>
    </source>
</reference>
<dbReference type="EMBL" id="CP019646">
    <property type="protein sequence ID" value="AQQ71525.1"/>
    <property type="molecule type" value="Genomic_DNA"/>
</dbReference>
<dbReference type="Gene3D" id="1.20.1250.20">
    <property type="entry name" value="MFS general substrate transporter like domains"/>
    <property type="match status" value="2"/>
</dbReference>
<feature type="transmembrane region" description="Helical" evidence="4">
    <location>
        <begin position="105"/>
        <end position="126"/>
    </location>
</feature>
<dbReference type="PANTHER" id="PTHR11360">
    <property type="entry name" value="MONOCARBOXYLATE TRANSPORTER"/>
    <property type="match status" value="1"/>
</dbReference>
<dbReference type="STRING" id="1851148.SMSP2_01899"/>
<protein>
    <submittedName>
        <fullName evidence="6">Putative MFS-type transporter YhjX</fullName>
    </submittedName>
</protein>
<evidence type="ECO:0000313" key="6">
    <source>
        <dbReference type="EMBL" id="AQQ71525.1"/>
    </source>
</evidence>
<dbReference type="OrthoDB" id="9793415at2"/>
<accession>A0A1Q2MFP1</accession>
<dbReference type="PROSITE" id="PS50850">
    <property type="entry name" value="MFS"/>
    <property type="match status" value="1"/>
</dbReference>
<dbReference type="InterPro" id="IPR036259">
    <property type="entry name" value="MFS_trans_sf"/>
</dbReference>
<evidence type="ECO:0000259" key="5">
    <source>
        <dbReference type="PROSITE" id="PS50850"/>
    </source>
</evidence>
<feature type="transmembrane region" description="Helical" evidence="4">
    <location>
        <begin position="214"/>
        <end position="233"/>
    </location>
</feature>
<evidence type="ECO:0000313" key="7">
    <source>
        <dbReference type="Proteomes" id="UP000188181"/>
    </source>
</evidence>
<keyword evidence="3 4" id="KW-0472">Membrane</keyword>
<dbReference type="Pfam" id="PF07690">
    <property type="entry name" value="MFS_1"/>
    <property type="match status" value="1"/>
</dbReference>